<evidence type="ECO:0000313" key="5">
    <source>
        <dbReference type="EMBL" id="KAL0134246.1"/>
    </source>
</evidence>
<feature type="domain" description="Tyrosine-protein phosphatase" evidence="3">
    <location>
        <begin position="54"/>
        <end position="192"/>
    </location>
</feature>
<protein>
    <recommendedName>
        <fullName evidence="7">Dual specificity protein phosphatase 19</fullName>
    </recommendedName>
</protein>
<evidence type="ECO:0000259" key="4">
    <source>
        <dbReference type="PROSITE" id="PS50056"/>
    </source>
</evidence>
<dbReference type="InterPro" id="IPR029021">
    <property type="entry name" value="Prot-tyrosine_phosphatase-like"/>
</dbReference>
<keyword evidence="1" id="KW-0378">Hydrolase</keyword>
<gene>
    <name evidence="5" type="ORF">PUN28_001205</name>
</gene>
<evidence type="ECO:0000313" key="6">
    <source>
        <dbReference type="Proteomes" id="UP001430953"/>
    </source>
</evidence>
<evidence type="ECO:0000259" key="3">
    <source>
        <dbReference type="PROSITE" id="PS50054"/>
    </source>
</evidence>
<feature type="domain" description="Tyrosine specific protein phosphatases" evidence="4">
    <location>
        <begin position="111"/>
        <end position="170"/>
    </location>
</feature>
<dbReference type="Gene3D" id="3.90.190.10">
    <property type="entry name" value="Protein tyrosine phosphatase superfamily"/>
    <property type="match status" value="1"/>
</dbReference>
<dbReference type="GO" id="GO:0008579">
    <property type="term" value="F:JUN kinase phosphatase activity"/>
    <property type="evidence" value="ECO:0007669"/>
    <property type="project" value="TreeGrafter"/>
</dbReference>
<evidence type="ECO:0000256" key="1">
    <source>
        <dbReference type="ARBA" id="ARBA00022801"/>
    </source>
</evidence>
<dbReference type="Pfam" id="PF00782">
    <property type="entry name" value="DSPc"/>
    <property type="match status" value="1"/>
</dbReference>
<dbReference type="InterPro" id="IPR000340">
    <property type="entry name" value="Dual-sp_phosphatase_cat-dom"/>
</dbReference>
<keyword evidence="2" id="KW-0904">Protein phosphatase</keyword>
<dbReference type="AlphaFoldDB" id="A0AAW2H3U7"/>
<dbReference type="CDD" id="cd14498">
    <property type="entry name" value="DSP"/>
    <property type="match status" value="1"/>
</dbReference>
<dbReference type="Proteomes" id="UP001430953">
    <property type="component" value="Unassembled WGS sequence"/>
</dbReference>
<dbReference type="InterPro" id="IPR020422">
    <property type="entry name" value="TYR_PHOSPHATASE_DUAL_dom"/>
</dbReference>
<dbReference type="PANTHER" id="PTHR46377">
    <property type="entry name" value="DUAL SPECIFICITY PROTEIN PHOSPHATASE 19"/>
    <property type="match status" value="1"/>
</dbReference>
<name>A0AAW2H3U7_9HYME</name>
<comment type="caution">
    <text evidence="5">The sequence shown here is derived from an EMBL/GenBank/DDBJ whole genome shotgun (WGS) entry which is preliminary data.</text>
</comment>
<dbReference type="SMART" id="SM00195">
    <property type="entry name" value="DSPc"/>
    <property type="match status" value="1"/>
</dbReference>
<evidence type="ECO:0000256" key="2">
    <source>
        <dbReference type="ARBA" id="ARBA00022912"/>
    </source>
</evidence>
<evidence type="ECO:0008006" key="7">
    <source>
        <dbReference type="Google" id="ProtNLM"/>
    </source>
</evidence>
<dbReference type="GO" id="GO:0005737">
    <property type="term" value="C:cytoplasm"/>
    <property type="evidence" value="ECO:0007669"/>
    <property type="project" value="TreeGrafter"/>
</dbReference>
<proteinExistence type="predicted"/>
<dbReference type="EMBL" id="JADYXP020000001">
    <property type="protein sequence ID" value="KAL0134246.1"/>
    <property type="molecule type" value="Genomic_DNA"/>
</dbReference>
<keyword evidence="6" id="KW-1185">Reference proteome</keyword>
<dbReference type="SUPFAM" id="SSF52799">
    <property type="entry name" value="(Phosphotyrosine protein) phosphatases II"/>
    <property type="match status" value="1"/>
</dbReference>
<dbReference type="PROSITE" id="PS00383">
    <property type="entry name" value="TYR_PHOSPHATASE_1"/>
    <property type="match status" value="1"/>
</dbReference>
<dbReference type="PANTHER" id="PTHR46377:SF1">
    <property type="entry name" value="DUAL SPECIFICITY PROTEIN PHOSPHATASE 19"/>
    <property type="match status" value="1"/>
</dbReference>
<organism evidence="5 6">
    <name type="scientific">Cardiocondyla obscurior</name>
    <dbReference type="NCBI Taxonomy" id="286306"/>
    <lineage>
        <taxon>Eukaryota</taxon>
        <taxon>Metazoa</taxon>
        <taxon>Ecdysozoa</taxon>
        <taxon>Arthropoda</taxon>
        <taxon>Hexapoda</taxon>
        <taxon>Insecta</taxon>
        <taxon>Pterygota</taxon>
        <taxon>Neoptera</taxon>
        <taxon>Endopterygota</taxon>
        <taxon>Hymenoptera</taxon>
        <taxon>Apocrita</taxon>
        <taxon>Aculeata</taxon>
        <taxon>Formicoidea</taxon>
        <taxon>Formicidae</taxon>
        <taxon>Myrmicinae</taxon>
        <taxon>Cardiocondyla</taxon>
    </lineage>
</organism>
<sequence>MNLQDLITKKRTSLKSCKTVITDQLGNRYEIEHGQVKNLEKSSPFVVDEKPDLNIASIIPGLYLSSQDPAVCTDILKKYEIRHILSIGINISEKYNGIQYYTCDLLDLPESNILSAIKKCVGIIHANLKENILVHCNAGVSRSPTIVIAYLMIIKKLSYDEAYDIVKKERSCIRPNDGFVKQLRNIENTTFIHELFNSILDISAV</sequence>
<reference evidence="5 6" key="1">
    <citation type="submission" date="2023-03" db="EMBL/GenBank/DDBJ databases">
        <title>High recombination rates correlate with genetic variation in Cardiocondyla obscurior ants.</title>
        <authorList>
            <person name="Errbii M."/>
        </authorList>
    </citation>
    <scope>NUCLEOTIDE SEQUENCE [LARGE SCALE GENOMIC DNA]</scope>
    <source>
        <strain evidence="5">Alpha-2009</strain>
        <tissue evidence="5">Whole body</tissue>
    </source>
</reference>
<accession>A0AAW2H3U7</accession>
<dbReference type="InterPro" id="IPR000387">
    <property type="entry name" value="Tyr_Pase_dom"/>
</dbReference>
<dbReference type="PROSITE" id="PS50054">
    <property type="entry name" value="TYR_PHOSPHATASE_DUAL"/>
    <property type="match status" value="1"/>
</dbReference>
<dbReference type="InterPro" id="IPR016130">
    <property type="entry name" value="Tyr_Pase_AS"/>
</dbReference>
<dbReference type="PROSITE" id="PS50056">
    <property type="entry name" value="TYR_PHOSPHATASE_2"/>
    <property type="match status" value="1"/>
</dbReference>